<dbReference type="AlphaFoldDB" id="A0A6B0V269"/>
<evidence type="ECO:0000313" key="2">
    <source>
        <dbReference type="EMBL" id="MXU96257.1"/>
    </source>
</evidence>
<accession>A0A6B0V269</accession>
<proteinExistence type="predicted"/>
<evidence type="ECO:0000256" key="1">
    <source>
        <dbReference type="SAM" id="SignalP"/>
    </source>
</evidence>
<organism evidence="2">
    <name type="scientific">Ixodes ricinus</name>
    <name type="common">Common tick</name>
    <name type="synonym">Acarus ricinus</name>
    <dbReference type="NCBI Taxonomy" id="34613"/>
    <lineage>
        <taxon>Eukaryota</taxon>
        <taxon>Metazoa</taxon>
        <taxon>Ecdysozoa</taxon>
        <taxon>Arthropoda</taxon>
        <taxon>Chelicerata</taxon>
        <taxon>Arachnida</taxon>
        <taxon>Acari</taxon>
        <taxon>Parasitiformes</taxon>
        <taxon>Ixodida</taxon>
        <taxon>Ixodoidea</taxon>
        <taxon>Ixodidae</taxon>
        <taxon>Ixodinae</taxon>
        <taxon>Ixodes</taxon>
    </lineage>
</organism>
<feature type="chain" id="PRO_5025675417" evidence="1">
    <location>
        <begin position="23"/>
        <end position="210"/>
    </location>
</feature>
<feature type="signal peptide" evidence="1">
    <location>
        <begin position="1"/>
        <end position="22"/>
    </location>
</feature>
<protein>
    <submittedName>
        <fullName evidence="2">Putative secreted protein</fullName>
    </submittedName>
</protein>
<sequence length="210" mass="23195">MSLLPRILGCLFMIEAIGGGAAEVVDEKKDSKDAWKSEAMFTNVGMKDIRWGSARIARVKSSTGTLCTVERTTRNGVLTAATHTPPTTNSLKVNAQLRFQNTTVTMLGKLEEVKGSYCEDNPTTFLNIEDHPPVLIGQKFSHHQWTTVPLMKELQDPRLSSVRRNRSFLGTGRFKLSASTTLEEALYFVSPCVVPRRGLEARAHSVGSRS</sequence>
<dbReference type="EMBL" id="GIFC01014174">
    <property type="protein sequence ID" value="MXU96257.1"/>
    <property type="molecule type" value="Transcribed_RNA"/>
</dbReference>
<keyword evidence="1" id="KW-0732">Signal</keyword>
<reference evidence="2" key="1">
    <citation type="submission" date="2019-12" db="EMBL/GenBank/DDBJ databases">
        <title>An insight into the sialome of adult female Ixodes ricinus ticks feeding for 6 days.</title>
        <authorList>
            <person name="Perner J."/>
            <person name="Ribeiro J.M.C."/>
        </authorList>
    </citation>
    <scope>NUCLEOTIDE SEQUENCE</scope>
    <source>
        <strain evidence="2">Semi-engorged</strain>
        <tissue evidence="2">Salivary glands</tissue>
    </source>
</reference>
<name>A0A6B0V269_IXORI</name>